<organism evidence="2 3">
    <name type="scientific">Elysia marginata</name>
    <dbReference type="NCBI Taxonomy" id="1093978"/>
    <lineage>
        <taxon>Eukaryota</taxon>
        <taxon>Metazoa</taxon>
        <taxon>Spiralia</taxon>
        <taxon>Lophotrochozoa</taxon>
        <taxon>Mollusca</taxon>
        <taxon>Gastropoda</taxon>
        <taxon>Heterobranchia</taxon>
        <taxon>Euthyneura</taxon>
        <taxon>Panpulmonata</taxon>
        <taxon>Sacoglossa</taxon>
        <taxon>Placobranchoidea</taxon>
        <taxon>Plakobranchidae</taxon>
        <taxon>Elysia</taxon>
    </lineage>
</organism>
<gene>
    <name evidence="2" type="ORF">ElyMa_006265700</name>
</gene>
<reference evidence="2 3" key="1">
    <citation type="journal article" date="2021" name="Elife">
        <title>Chloroplast acquisition without the gene transfer in kleptoplastic sea slugs, Plakobranchus ocellatus.</title>
        <authorList>
            <person name="Maeda T."/>
            <person name="Takahashi S."/>
            <person name="Yoshida T."/>
            <person name="Shimamura S."/>
            <person name="Takaki Y."/>
            <person name="Nagai Y."/>
            <person name="Toyoda A."/>
            <person name="Suzuki Y."/>
            <person name="Arimoto A."/>
            <person name="Ishii H."/>
            <person name="Satoh N."/>
            <person name="Nishiyama T."/>
            <person name="Hasebe M."/>
            <person name="Maruyama T."/>
            <person name="Minagawa J."/>
            <person name="Obokata J."/>
            <person name="Shigenobu S."/>
        </authorList>
    </citation>
    <scope>NUCLEOTIDE SEQUENCE [LARGE SCALE GENOMIC DNA]</scope>
</reference>
<dbReference type="Proteomes" id="UP000762676">
    <property type="component" value="Unassembled WGS sequence"/>
</dbReference>
<accession>A0AAV4HDF0</accession>
<sequence length="97" mass="10425">MCTIWRGINQRNQNLNFPAGNEPSADLETGGQPTPVASSRPLRGGLSGNLPTSALAQLSLYGKLNISSEQTKARTASNYFSVRAKAKHYPFDICASL</sequence>
<proteinExistence type="predicted"/>
<name>A0AAV4HDF0_9GAST</name>
<evidence type="ECO:0000313" key="2">
    <source>
        <dbReference type="EMBL" id="GFR95073.1"/>
    </source>
</evidence>
<feature type="region of interest" description="Disordered" evidence="1">
    <location>
        <begin position="13"/>
        <end position="44"/>
    </location>
</feature>
<comment type="caution">
    <text evidence="2">The sequence shown here is derived from an EMBL/GenBank/DDBJ whole genome shotgun (WGS) entry which is preliminary data.</text>
</comment>
<dbReference type="EMBL" id="BMAT01012580">
    <property type="protein sequence ID" value="GFR95073.1"/>
    <property type="molecule type" value="Genomic_DNA"/>
</dbReference>
<evidence type="ECO:0000256" key="1">
    <source>
        <dbReference type="SAM" id="MobiDB-lite"/>
    </source>
</evidence>
<keyword evidence="3" id="KW-1185">Reference proteome</keyword>
<dbReference type="AlphaFoldDB" id="A0AAV4HDF0"/>
<protein>
    <submittedName>
        <fullName evidence="2">Uncharacterized protein</fullName>
    </submittedName>
</protein>
<evidence type="ECO:0000313" key="3">
    <source>
        <dbReference type="Proteomes" id="UP000762676"/>
    </source>
</evidence>